<dbReference type="Proteomes" id="UP001190700">
    <property type="component" value="Unassembled WGS sequence"/>
</dbReference>
<feature type="domain" description="Acyltransferase 3" evidence="3">
    <location>
        <begin position="181"/>
        <end position="560"/>
    </location>
</feature>
<comment type="caution">
    <text evidence="4">The sequence shown here is derived from an EMBL/GenBank/DDBJ whole genome shotgun (WGS) entry which is preliminary data.</text>
</comment>
<feature type="transmembrane region" description="Helical" evidence="2">
    <location>
        <begin position="493"/>
        <end position="516"/>
    </location>
</feature>
<accession>A0AAE0GSW8</accession>
<feature type="transmembrane region" description="Helical" evidence="2">
    <location>
        <begin position="345"/>
        <end position="367"/>
    </location>
</feature>
<dbReference type="GO" id="GO:0016020">
    <property type="term" value="C:membrane"/>
    <property type="evidence" value="ECO:0007669"/>
    <property type="project" value="TreeGrafter"/>
</dbReference>
<organism evidence="4 5">
    <name type="scientific">Cymbomonas tetramitiformis</name>
    <dbReference type="NCBI Taxonomy" id="36881"/>
    <lineage>
        <taxon>Eukaryota</taxon>
        <taxon>Viridiplantae</taxon>
        <taxon>Chlorophyta</taxon>
        <taxon>Pyramimonadophyceae</taxon>
        <taxon>Pyramimonadales</taxon>
        <taxon>Pyramimonadaceae</taxon>
        <taxon>Cymbomonas</taxon>
    </lineage>
</organism>
<evidence type="ECO:0000256" key="1">
    <source>
        <dbReference type="SAM" id="MobiDB-lite"/>
    </source>
</evidence>
<feature type="region of interest" description="Disordered" evidence="1">
    <location>
        <begin position="104"/>
        <end position="146"/>
    </location>
</feature>
<dbReference type="PANTHER" id="PTHR23028">
    <property type="entry name" value="ACETYLTRANSFERASE"/>
    <property type="match status" value="1"/>
</dbReference>
<protein>
    <recommendedName>
        <fullName evidence="3">Acyltransferase 3 domain-containing protein</fullName>
    </recommendedName>
</protein>
<evidence type="ECO:0000313" key="5">
    <source>
        <dbReference type="Proteomes" id="UP001190700"/>
    </source>
</evidence>
<evidence type="ECO:0000313" key="4">
    <source>
        <dbReference type="EMBL" id="KAK3283511.1"/>
    </source>
</evidence>
<keyword evidence="2" id="KW-0812">Transmembrane</keyword>
<feature type="transmembrane region" description="Helical" evidence="2">
    <location>
        <begin position="239"/>
        <end position="260"/>
    </location>
</feature>
<dbReference type="Pfam" id="PF01757">
    <property type="entry name" value="Acyl_transf_3"/>
    <property type="match status" value="1"/>
</dbReference>
<proteinExistence type="predicted"/>
<keyword evidence="2" id="KW-0472">Membrane</keyword>
<dbReference type="PANTHER" id="PTHR23028:SF53">
    <property type="entry name" value="ACYL_TRANSF_3 DOMAIN-CONTAINING PROTEIN"/>
    <property type="match status" value="1"/>
</dbReference>
<dbReference type="InterPro" id="IPR050879">
    <property type="entry name" value="Acyltransferase_3"/>
</dbReference>
<dbReference type="AlphaFoldDB" id="A0AAE0GSW8"/>
<sequence length="606" mass="68406">MHNNDYIPLGSKGNTDIFIWLRFGVDGPRSKMRFRFDATIKHVKDHLHVEYGISNSGKNAVSCFLVNQVKPLWQDQRLREITAKGHGTYSTALILMEGRKVPSVISKPGPKPEKKAYGSTASEEAVADKKKEPEAAPEARPAVPSAPVAPVPAAIVVSSKNPAAVGEGATRRANKATSEIAAVNAVRAYATIYVVAGHLAQMRAHCNNRQWAECQLEGDMSQGVAAMFWPMAGVYSAGAMYGVPIFFLLNGFVLYLPYAGEEGRKEMTTWPEYKSYLWKRAMRLLPLYYFNAIVTWSISTSVRLDEHVQSPRDQTTVEGYWKEIFLEVFAANQFSKTHFFPWSNGDLWCMGPIIWFSLFLYPLFLWLFKRSYPVLIAAAAMIFSLFIRLVAQMPHFGYALWDSYNQLGDCVLGRLDEMVMGMYLAHLYTTANWAGNPKFEKFLEKADTMGQAAVLIVGWLLVTWYTGVYKLMLGHGRFMSATDERPAHWKEPTGYFLQILWSIKAIGLGFMIIGAIRIRSRIFRAIFITNPTVQMIGRMSFSIYVWHWWVLPRFTSVIGHEASCEERVRAACLTDHSSGRPNLQSHCVTRGITLLRGITTVKEARK</sequence>
<dbReference type="EMBL" id="LGRX02002738">
    <property type="protein sequence ID" value="KAK3283511.1"/>
    <property type="molecule type" value="Genomic_DNA"/>
</dbReference>
<keyword evidence="2" id="KW-1133">Transmembrane helix</keyword>
<name>A0AAE0GSW8_9CHLO</name>
<reference evidence="4 5" key="1">
    <citation type="journal article" date="2015" name="Genome Biol. Evol.">
        <title>Comparative Genomics of a Bacterivorous Green Alga Reveals Evolutionary Causalities and Consequences of Phago-Mixotrophic Mode of Nutrition.</title>
        <authorList>
            <person name="Burns J.A."/>
            <person name="Paasch A."/>
            <person name="Narechania A."/>
            <person name="Kim E."/>
        </authorList>
    </citation>
    <scope>NUCLEOTIDE SEQUENCE [LARGE SCALE GENOMIC DNA]</scope>
    <source>
        <strain evidence="4 5">PLY_AMNH</strain>
    </source>
</reference>
<dbReference type="GO" id="GO:0016747">
    <property type="term" value="F:acyltransferase activity, transferring groups other than amino-acyl groups"/>
    <property type="evidence" value="ECO:0007669"/>
    <property type="project" value="InterPro"/>
</dbReference>
<keyword evidence="5" id="KW-1185">Reference proteome</keyword>
<evidence type="ECO:0000259" key="3">
    <source>
        <dbReference type="Pfam" id="PF01757"/>
    </source>
</evidence>
<feature type="transmembrane region" description="Helical" evidence="2">
    <location>
        <begin position="374"/>
        <end position="391"/>
    </location>
</feature>
<dbReference type="GO" id="GO:0000271">
    <property type="term" value="P:polysaccharide biosynthetic process"/>
    <property type="evidence" value="ECO:0007669"/>
    <property type="project" value="TreeGrafter"/>
</dbReference>
<feature type="transmembrane region" description="Helical" evidence="2">
    <location>
        <begin position="281"/>
        <end position="299"/>
    </location>
</feature>
<feature type="non-terminal residue" evidence="4">
    <location>
        <position position="606"/>
    </location>
</feature>
<gene>
    <name evidence="4" type="ORF">CYMTET_8792</name>
</gene>
<feature type="transmembrane region" description="Helical" evidence="2">
    <location>
        <begin position="452"/>
        <end position="473"/>
    </location>
</feature>
<feature type="compositionally biased region" description="Low complexity" evidence="1">
    <location>
        <begin position="136"/>
        <end position="146"/>
    </location>
</feature>
<dbReference type="InterPro" id="IPR002656">
    <property type="entry name" value="Acyl_transf_3_dom"/>
</dbReference>
<evidence type="ECO:0000256" key="2">
    <source>
        <dbReference type="SAM" id="Phobius"/>
    </source>
</evidence>